<dbReference type="GO" id="GO:0008270">
    <property type="term" value="F:zinc ion binding"/>
    <property type="evidence" value="ECO:0007669"/>
    <property type="project" value="UniProtKB-KW"/>
</dbReference>
<dbReference type="PANTHER" id="PTHR24393:SF34">
    <property type="entry name" value="PR_SET DOMAIN 13"/>
    <property type="match status" value="1"/>
</dbReference>
<dbReference type="InterPro" id="IPR036236">
    <property type="entry name" value="Znf_C2H2_sf"/>
</dbReference>
<dbReference type="InterPro" id="IPR013087">
    <property type="entry name" value="Znf_C2H2_type"/>
</dbReference>
<comment type="caution">
    <text evidence="11">The sequence shown here is derived from an EMBL/GenBank/DDBJ whole genome shotgun (WGS) entry which is preliminary data.</text>
</comment>
<proteinExistence type="predicted"/>
<dbReference type="PANTHER" id="PTHR24393">
    <property type="entry name" value="ZINC FINGER PROTEIN"/>
    <property type="match status" value="1"/>
</dbReference>
<feature type="domain" description="C2H2-type" evidence="10">
    <location>
        <begin position="406"/>
        <end position="433"/>
    </location>
</feature>
<dbReference type="GO" id="GO:0001228">
    <property type="term" value="F:DNA-binding transcription activator activity, RNA polymerase II-specific"/>
    <property type="evidence" value="ECO:0007669"/>
    <property type="project" value="TreeGrafter"/>
</dbReference>
<evidence type="ECO:0000259" key="10">
    <source>
        <dbReference type="PROSITE" id="PS50157"/>
    </source>
</evidence>
<keyword evidence="2" id="KW-0479">Metal-binding</keyword>
<dbReference type="FunFam" id="3.30.160.60:FF:000624">
    <property type="entry name" value="zinc finger protein 697"/>
    <property type="match status" value="1"/>
</dbReference>
<feature type="compositionally biased region" description="Basic and acidic residues" evidence="9">
    <location>
        <begin position="151"/>
        <end position="161"/>
    </location>
</feature>
<keyword evidence="7" id="KW-0539">Nucleus</keyword>
<dbReference type="Pfam" id="PF00096">
    <property type="entry name" value="zf-C2H2"/>
    <property type="match status" value="9"/>
</dbReference>
<feature type="domain" description="C2H2-type" evidence="10">
    <location>
        <begin position="704"/>
        <end position="727"/>
    </location>
</feature>
<dbReference type="SUPFAM" id="SSF57667">
    <property type="entry name" value="beta-beta-alpha zinc fingers"/>
    <property type="match status" value="13"/>
</dbReference>
<evidence type="ECO:0000313" key="12">
    <source>
        <dbReference type="Proteomes" id="UP001367676"/>
    </source>
</evidence>
<evidence type="ECO:0000256" key="9">
    <source>
        <dbReference type="SAM" id="MobiDB-lite"/>
    </source>
</evidence>
<feature type="region of interest" description="Disordered" evidence="9">
    <location>
        <begin position="147"/>
        <end position="181"/>
    </location>
</feature>
<feature type="region of interest" description="Disordered" evidence="9">
    <location>
        <begin position="1092"/>
        <end position="1114"/>
    </location>
</feature>
<evidence type="ECO:0000256" key="7">
    <source>
        <dbReference type="ARBA" id="ARBA00023242"/>
    </source>
</evidence>
<dbReference type="EMBL" id="JBBCAQ010000038">
    <property type="protein sequence ID" value="KAK7571879.1"/>
    <property type="molecule type" value="Genomic_DNA"/>
</dbReference>
<feature type="domain" description="C2H2-type" evidence="10">
    <location>
        <begin position="1327"/>
        <end position="1354"/>
    </location>
</feature>
<feature type="domain" description="C2H2-type" evidence="10">
    <location>
        <begin position="378"/>
        <end position="405"/>
    </location>
</feature>
<dbReference type="Proteomes" id="UP001367676">
    <property type="component" value="Unassembled WGS sequence"/>
</dbReference>
<reference evidence="11 12" key="1">
    <citation type="submission" date="2024-03" db="EMBL/GenBank/DDBJ databases">
        <title>Adaptation during the transition from Ophiocordyceps entomopathogen to insect associate is accompanied by gene loss and intensified selection.</title>
        <authorList>
            <person name="Ward C.M."/>
            <person name="Onetto C.A."/>
            <person name="Borneman A.R."/>
        </authorList>
    </citation>
    <scope>NUCLEOTIDE SEQUENCE [LARGE SCALE GENOMIC DNA]</scope>
    <source>
        <strain evidence="11">AWRI1</strain>
        <tissue evidence="11">Single Adult Female</tissue>
    </source>
</reference>
<evidence type="ECO:0000256" key="5">
    <source>
        <dbReference type="ARBA" id="ARBA00022833"/>
    </source>
</evidence>
<feature type="domain" description="C2H2-type" evidence="10">
    <location>
        <begin position="467"/>
        <end position="490"/>
    </location>
</feature>
<evidence type="ECO:0000256" key="8">
    <source>
        <dbReference type="PROSITE-ProRule" id="PRU00042"/>
    </source>
</evidence>
<keyword evidence="3" id="KW-0677">Repeat</keyword>
<feature type="domain" description="C2H2-type" evidence="10">
    <location>
        <begin position="730"/>
        <end position="757"/>
    </location>
</feature>
<feature type="domain" description="C2H2-type" evidence="10">
    <location>
        <begin position="1148"/>
        <end position="1170"/>
    </location>
</feature>
<dbReference type="GO" id="GO:0005634">
    <property type="term" value="C:nucleus"/>
    <property type="evidence" value="ECO:0007669"/>
    <property type="project" value="UniProtKB-SubCell"/>
</dbReference>
<keyword evidence="4 8" id="KW-0863">Zinc-finger</keyword>
<feature type="domain" description="C2H2-type" evidence="10">
    <location>
        <begin position="760"/>
        <end position="787"/>
    </location>
</feature>
<organism evidence="11 12">
    <name type="scientific">Parthenolecanium corni</name>
    <dbReference type="NCBI Taxonomy" id="536013"/>
    <lineage>
        <taxon>Eukaryota</taxon>
        <taxon>Metazoa</taxon>
        <taxon>Ecdysozoa</taxon>
        <taxon>Arthropoda</taxon>
        <taxon>Hexapoda</taxon>
        <taxon>Insecta</taxon>
        <taxon>Pterygota</taxon>
        <taxon>Neoptera</taxon>
        <taxon>Paraneoptera</taxon>
        <taxon>Hemiptera</taxon>
        <taxon>Sternorrhyncha</taxon>
        <taxon>Coccoidea</taxon>
        <taxon>Coccidae</taxon>
        <taxon>Parthenolecanium</taxon>
    </lineage>
</organism>
<dbReference type="SMART" id="SM00355">
    <property type="entry name" value="ZnF_C2H2"/>
    <property type="match status" value="25"/>
</dbReference>
<evidence type="ECO:0000256" key="2">
    <source>
        <dbReference type="ARBA" id="ARBA00022723"/>
    </source>
</evidence>
<dbReference type="FunFam" id="3.30.160.60:FF:000446">
    <property type="entry name" value="Zinc finger protein"/>
    <property type="match status" value="1"/>
</dbReference>
<dbReference type="FunFam" id="3.30.160.60:FF:000045">
    <property type="entry name" value="ZFP69 zinc finger protein B"/>
    <property type="match status" value="1"/>
</dbReference>
<feature type="domain" description="C2H2-type" evidence="10">
    <location>
        <begin position="233"/>
        <end position="260"/>
    </location>
</feature>
<keyword evidence="6" id="KW-0238">DNA-binding</keyword>
<keyword evidence="12" id="KW-1185">Reference proteome</keyword>
<feature type="domain" description="C2H2-type" evidence="10">
    <location>
        <begin position="260"/>
        <end position="289"/>
    </location>
</feature>
<dbReference type="PROSITE" id="PS00028">
    <property type="entry name" value="ZINC_FINGER_C2H2_1"/>
    <property type="match status" value="20"/>
</dbReference>
<evidence type="ECO:0000256" key="1">
    <source>
        <dbReference type="ARBA" id="ARBA00004123"/>
    </source>
</evidence>
<sequence>MDNDLSINTNMCAVSENNLGAVLFADYDHDSLIITPDNASGLAPLEATLCYDESTNELICVNMLPSNVGNTDLTVPQSVFSSFGTAVPTLGDLSLFSDGGQVLLLGNNSIVIPTDEDNSIANNSDPFILEYVLNTPDNEEKRLISFSLKPPESDEGSRDKILSNPKENSEGKTVPVNDNGCVLQTTDPPTPLLKQSKSENASDVRYVCKVCPEKFKLLKEYKAHLLCHKDKFHKCKHCGCSFNKLKNLILHEATHNTNNTTCPLAGCEKKFRRVASLKAHMKLHEEEESLSCPECGEEFRNQLYLELHCKYQPQCRSATKTDVNASTKSYVCKICDRKFEHISLFLSHKKEHEKIKKALATKNHKKRPSSSAPSYRINRCKICPKWFLKPSQLIRHMRIHTGERPFECNVCNKAFNQANSLKIHMLKHTGDRPYQCPFCSTGFSQRGNLRQHINRVHSIPKVEERVYECAECSCVFKKLCSLNAHKNRVHQKLYNGTDKKSPSATEKSISIENGLDDVQDEDFNELLEKKSSINTITVSLPRENGEVWQQEVFVNKKGNNRSYRCSHCPKQSPRLREIIRHLKVNICGKAFKCDFCPIKFSQHSAYLTHLALHATAKKYNCEVCQETFSNPVELKIHSKSHAVTTDHQICMGCFKSYPLSQIDNHQCNSLLQTLDVSNHSKTLDPTTVEVTELRDKVSLILPPYSCNYCNITFESYLRLKQHLHQSHDATVCEACNLIFVSKKHLEEHIVTHHQNEPNKLTCIECGKRFNTERQRNLHLKSHAASRGSPDVFPCSKCDKTYSHALSLKRHQKQVHKSNEETKAANTCSEQFSNNINGNHSEAFENQVNNTVNLSAVPEFEVSDSRVFDPSSLVIASDSSAFLKQHICDNKVHNNTTDTENCSVPTLPLNSIVENIQTQPGDMDALADLFEIQASDISLVESDADALPSIYNLPGAITYRLVMPRDSITHIERHLETHEDLKKFSCLYCGAPHKKEGELTRHIAQHALNNEYPCMYCGELSDSAESVKQHMTDIHLKSSTNPNKTDVKRRKNVGCELLLTENEKMMLAEQEPHKYSSISEKVLSSLLKKGEKEKLSANDDSEESPSKNQKRNSSNYIPLPNSCSYCDKNFKKRCDLVRHIRTHTGEKPFKCDYCNRYFRVKSILNSHLKTHFTVNNIFCHICNRFFATVGSLKIHMRLHTGDRPYQCTYCNESFRTSGHRDHHQKKHESEKGKLKTEPVLQVMIETENNDDVQLTLDNGNPLTDEEFLLHDVAVPENFKFQDIDLSELTNTTECSPKPTHPCAVCPKTFKRRQDLDRHAVIHQAEKPHCCMVCDARFNDASTLRTHLRRHTTPAPSVCDQCNKPFASAKNLRVHKVRHHPEVLDLPVQDENEPDPLSGSSTESIIEMDCTGVKENKWMQQTDLSLSYFVEKNAILKRNDMPDFYTIDKPLDLNSMIRDLFPEYEK</sequence>
<feature type="domain" description="C2H2-type" evidence="10">
    <location>
        <begin position="619"/>
        <end position="646"/>
    </location>
</feature>
<protein>
    <recommendedName>
        <fullName evidence="10">C2H2-type domain-containing protein</fullName>
    </recommendedName>
</protein>
<feature type="domain" description="C2H2-type" evidence="10">
    <location>
        <begin position="1176"/>
        <end position="1203"/>
    </location>
</feature>
<comment type="subcellular location">
    <subcellularLocation>
        <location evidence="1">Nucleus</location>
    </subcellularLocation>
</comment>
<accession>A0AAN9T6Z5</accession>
<feature type="domain" description="C2H2-type" evidence="10">
    <location>
        <begin position="434"/>
        <end position="462"/>
    </location>
</feature>
<feature type="domain" description="C2H2-type" evidence="10">
    <location>
        <begin position="1355"/>
        <end position="1382"/>
    </location>
</feature>
<feature type="domain" description="C2H2-type" evidence="10">
    <location>
        <begin position="792"/>
        <end position="820"/>
    </location>
</feature>
<dbReference type="GO" id="GO:0000978">
    <property type="term" value="F:RNA polymerase II cis-regulatory region sequence-specific DNA binding"/>
    <property type="evidence" value="ECO:0007669"/>
    <property type="project" value="TreeGrafter"/>
</dbReference>
<feature type="domain" description="C2H2-type" evidence="10">
    <location>
        <begin position="330"/>
        <end position="357"/>
    </location>
</feature>
<dbReference type="FunFam" id="3.30.160.60:FF:002349">
    <property type="entry name" value="Zinc finger and BTB domain-containing 40"/>
    <property type="match status" value="1"/>
</dbReference>
<dbReference type="Gene3D" id="3.30.160.60">
    <property type="entry name" value="Classic Zinc Finger"/>
    <property type="match status" value="16"/>
</dbReference>
<evidence type="ECO:0000256" key="4">
    <source>
        <dbReference type="ARBA" id="ARBA00022771"/>
    </source>
</evidence>
<dbReference type="FunFam" id="3.30.160.60:FF:000145">
    <property type="entry name" value="Zinc finger protein 574"/>
    <property type="match status" value="1"/>
</dbReference>
<evidence type="ECO:0000313" key="11">
    <source>
        <dbReference type="EMBL" id="KAK7571879.1"/>
    </source>
</evidence>
<name>A0AAN9T6Z5_9HEMI</name>
<evidence type="ECO:0000256" key="6">
    <source>
        <dbReference type="ARBA" id="ARBA00023125"/>
    </source>
</evidence>
<dbReference type="Pfam" id="PF12874">
    <property type="entry name" value="zf-met"/>
    <property type="match status" value="1"/>
</dbReference>
<dbReference type="PROSITE" id="PS50157">
    <property type="entry name" value="ZINC_FINGER_C2H2_2"/>
    <property type="match status" value="20"/>
</dbReference>
<feature type="domain" description="C2H2-type" evidence="10">
    <location>
        <begin position="1204"/>
        <end position="1231"/>
    </location>
</feature>
<gene>
    <name evidence="11" type="ORF">V9T40_014351</name>
</gene>
<feature type="domain" description="C2H2-type" evidence="10">
    <location>
        <begin position="1299"/>
        <end position="1326"/>
    </location>
</feature>
<keyword evidence="5" id="KW-0862">Zinc</keyword>
<feature type="domain" description="C2H2-type" evidence="10">
    <location>
        <begin position="1120"/>
        <end position="1147"/>
    </location>
</feature>
<feature type="domain" description="C2H2-type" evidence="10">
    <location>
        <begin position="591"/>
        <end position="618"/>
    </location>
</feature>
<evidence type="ECO:0000256" key="3">
    <source>
        <dbReference type="ARBA" id="ARBA00022737"/>
    </source>
</evidence>